<evidence type="ECO:0000256" key="16">
    <source>
        <dbReference type="ARBA" id="ARBA00023136"/>
    </source>
</evidence>
<keyword evidence="15 22" id="KW-1133">Transmembrane helix</keyword>
<keyword evidence="5" id="KW-0723">Serine/threonine-protein kinase</keyword>
<comment type="catalytic activity">
    <reaction evidence="19">
        <text>L-threonyl-[protein] + ATP = O-phospho-L-threonyl-[protein] + ADP + H(+)</text>
        <dbReference type="Rhea" id="RHEA:46608"/>
        <dbReference type="Rhea" id="RHEA-COMP:11060"/>
        <dbReference type="Rhea" id="RHEA-COMP:11605"/>
        <dbReference type="ChEBI" id="CHEBI:15378"/>
        <dbReference type="ChEBI" id="CHEBI:30013"/>
        <dbReference type="ChEBI" id="CHEBI:30616"/>
        <dbReference type="ChEBI" id="CHEBI:61977"/>
        <dbReference type="ChEBI" id="CHEBI:456216"/>
        <dbReference type="EC" id="2.7.11.1"/>
    </reaction>
</comment>
<evidence type="ECO:0000259" key="24">
    <source>
        <dbReference type="PROSITE" id="PS50011"/>
    </source>
</evidence>
<evidence type="ECO:0000256" key="9">
    <source>
        <dbReference type="ARBA" id="ARBA00022692"/>
    </source>
</evidence>
<keyword evidence="6" id="KW-0597">Phosphoprotein</keyword>
<dbReference type="InterPro" id="IPR008271">
    <property type="entry name" value="Ser/Thr_kinase_AS"/>
</dbReference>
<evidence type="ECO:0000256" key="12">
    <source>
        <dbReference type="ARBA" id="ARBA00022741"/>
    </source>
</evidence>
<dbReference type="Pfam" id="PF23598">
    <property type="entry name" value="LRR_14"/>
    <property type="match status" value="1"/>
</dbReference>
<dbReference type="Pfam" id="PF13855">
    <property type="entry name" value="LRR_8"/>
    <property type="match status" value="2"/>
</dbReference>
<keyword evidence="13" id="KW-0418">Kinase</keyword>
<dbReference type="SUPFAM" id="SSF52047">
    <property type="entry name" value="RNI-like"/>
    <property type="match status" value="1"/>
</dbReference>
<evidence type="ECO:0000256" key="10">
    <source>
        <dbReference type="ARBA" id="ARBA00022729"/>
    </source>
</evidence>
<name>A0A6A3BA38_HIBSY</name>
<dbReference type="PANTHER" id="PTHR27008:SF583">
    <property type="entry name" value="LRR RECEPTOR-LIKE SERINE_THREONINE-PROTEIN KINASE FLS2"/>
    <property type="match status" value="1"/>
</dbReference>
<dbReference type="Proteomes" id="UP000436088">
    <property type="component" value="Unassembled WGS sequence"/>
</dbReference>
<dbReference type="InterPro" id="IPR032675">
    <property type="entry name" value="LRR_dom_sf"/>
</dbReference>
<keyword evidence="11" id="KW-0677">Repeat</keyword>
<dbReference type="PANTHER" id="PTHR27008">
    <property type="entry name" value="OS04G0122200 PROTEIN"/>
    <property type="match status" value="1"/>
</dbReference>
<dbReference type="GO" id="GO:0051606">
    <property type="term" value="P:detection of stimulus"/>
    <property type="evidence" value="ECO:0007669"/>
    <property type="project" value="UniProtKB-ARBA"/>
</dbReference>
<evidence type="ECO:0000256" key="18">
    <source>
        <dbReference type="ARBA" id="ARBA00023180"/>
    </source>
</evidence>
<evidence type="ECO:0000256" key="5">
    <source>
        <dbReference type="ARBA" id="ARBA00022527"/>
    </source>
</evidence>
<evidence type="ECO:0000256" key="4">
    <source>
        <dbReference type="ARBA" id="ARBA00022475"/>
    </source>
</evidence>
<evidence type="ECO:0000313" key="26">
    <source>
        <dbReference type="Proteomes" id="UP000436088"/>
    </source>
</evidence>
<accession>A0A6A3BA38</accession>
<dbReference type="Gene3D" id="3.30.200.20">
    <property type="entry name" value="Phosphorylase Kinase, domain 1"/>
    <property type="match status" value="1"/>
</dbReference>
<dbReference type="GO" id="GO:0005886">
    <property type="term" value="C:plasma membrane"/>
    <property type="evidence" value="ECO:0007669"/>
    <property type="project" value="UniProtKB-SubCell"/>
</dbReference>
<dbReference type="Pfam" id="PF08263">
    <property type="entry name" value="LRRNT_2"/>
    <property type="match status" value="1"/>
</dbReference>
<dbReference type="InterPro" id="IPR051809">
    <property type="entry name" value="Plant_receptor-like_S/T_kinase"/>
</dbReference>
<evidence type="ECO:0000256" key="15">
    <source>
        <dbReference type="ARBA" id="ARBA00022989"/>
    </source>
</evidence>
<dbReference type="InterPro" id="IPR001245">
    <property type="entry name" value="Ser-Thr/Tyr_kinase_cat_dom"/>
</dbReference>
<dbReference type="InterPro" id="IPR055414">
    <property type="entry name" value="LRR_R13L4/SHOC2-like"/>
</dbReference>
<protein>
    <recommendedName>
        <fullName evidence="3">non-specific serine/threonine protein kinase</fullName>
        <ecNumber evidence="3">2.7.11.1</ecNumber>
    </recommendedName>
</protein>
<keyword evidence="10 23" id="KW-0732">Signal</keyword>
<dbReference type="FunFam" id="3.80.10.10:FF:000470">
    <property type="entry name" value="LRR receptor-like serine/threonine-protein kinase RPK2"/>
    <property type="match status" value="1"/>
</dbReference>
<dbReference type="GO" id="GO:0004674">
    <property type="term" value="F:protein serine/threonine kinase activity"/>
    <property type="evidence" value="ECO:0007669"/>
    <property type="project" value="UniProtKB-KW"/>
</dbReference>
<dbReference type="EC" id="2.7.11.1" evidence="3"/>
<keyword evidence="12 21" id="KW-0547">Nucleotide-binding</keyword>
<evidence type="ECO:0000256" key="6">
    <source>
        <dbReference type="ARBA" id="ARBA00022553"/>
    </source>
</evidence>
<evidence type="ECO:0000256" key="19">
    <source>
        <dbReference type="ARBA" id="ARBA00047899"/>
    </source>
</evidence>
<dbReference type="InterPro" id="IPR001611">
    <property type="entry name" value="Leu-rich_rpt"/>
</dbReference>
<dbReference type="OrthoDB" id="676979at2759"/>
<evidence type="ECO:0000256" key="1">
    <source>
        <dbReference type="ARBA" id="ARBA00004251"/>
    </source>
</evidence>
<dbReference type="PROSITE" id="PS00107">
    <property type="entry name" value="PROTEIN_KINASE_ATP"/>
    <property type="match status" value="1"/>
</dbReference>
<dbReference type="InterPro" id="IPR003591">
    <property type="entry name" value="Leu-rich_rpt_typical-subtyp"/>
</dbReference>
<keyword evidence="26" id="KW-1185">Reference proteome</keyword>
<evidence type="ECO:0000256" key="8">
    <source>
        <dbReference type="ARBA" id="ARBA00022679"/>
    </source>
</evidence>
<keyword evidence="17" id="KW-0675">Receptor</keyword>
<sequence length="1133" mass="124841">MAKSHFLPLALTFIHCFMVSHAMIERNLTTDQHLLLQFKRQTVDPHNILANSWTATRSICDWIGVSCAAKHGRVQVLDLSYMNLTGTISPALGNLSFLASLNLSGNGFHGDLPSELGQLSRLKIMDLSFNSLTGEIPSSFGRVNQMIHLKLRNNSLSGAIPRSIGNISSMEILELTFNSIQGDIPREIGSLVNLRRLRLGFNKLSGSIPYSIYSMSRLQYISLTENSLSGQIPDDICHHLPNLQILDLRANKFSGQIPTSVNECRNLVALALDLNQLSGGIPTSIGNLTALQELTLDGNHLGGEIPWEIGNLVNLQIFSAINTTLTGHIPRSIGNLSSLIEIYLGPNKLQGEIPEEIGNLGSLEIFSLANMSLTGVIPPSLFNISSLREIYLQWNQLSGKLPEMSSDSNLEELHLWGNNLSGNIPESICNVSKLTHIALGANSFSGHIPKNLGNLRFLQDLLLWKNKLTTNGEWSFFPSLLNCTSLITLDLSVNPLSGVLPTSISNLPASLQSFSVADCNIGGTIPMEIGDLNNVIMLQLNSNKFIGSIPASIARLKNLQLLSLDGNKLQGSIPHDLCGLNRLYELTLDDNELDGPLPACLSELTSLRKISLSYNKFHSSIPSSFWSLKDILEVDLSFNNFNGLLPSDIGNLKVVNRLDLSGNFFSSDIPPAIGSLHDVQALVLSHNRLQGPIPESLGDLLSLKRLDLSDNDLSGVIPESLEKLRDLEYFNVSVNRLEGEIPSEGPFSKFTDQSFAKNFALCGSPRFRVSRCVHRHHRKTPLQVLRYVLPTFASIIILAAFIVVCIQLKKRKKKKKSTDLAIGEDAIPLKEWKRISYDQLSKGTEGFSEANILGSGSFGTVYRGQLSDGKQVAVKVFDLQTEGAFKSFDVECQVMSKIIHRNLVKVITCCSNPDFKALVLEFMPNGSLEKWLYSANHSLDILQRINIMIDVASALEYLHSEYSVPIIHCDLKPSNVLLDRDMVAHVGDFGIAKLLGGEDSIKQTMTLATIGYMAPEYGSAGIISVKSDVYSYGVLLMETFTRKKPTDEVFVEEMSLKRWVEMSLCNGIMGAGDSSLVQEDDEYFVVKANCISSIIKLALDCSAELPEDRTDMKNVISMLRNIKRKFLNDVAQD</sequence>
<dbReference type="InterPro" id="IPR011009">
    <property type="entry name" value="Kinase-like_dom_sf"/>
</dbReference>
<dbReference type="EMBL" id="VEPZ02000875">
    <property type="protein sequence ID" value="KAE8713874.1"/>
    <property type="molecule type" value="Genomic_DNA"/>
</dbReference>
<dbReference type="FunFam" id="1.10.510.10:FF:000358">
    <property type="entry name" value="Putative leucine-rich repeat receptor-like serine/threonine-protein kinase"/>
    <property type="match status" value="1"/>
</dbReference>
<evidence type="ECO:0000256" key="22">
    <source>
        <dbReference type="SAM" id="Phobius"/>
    </source>
</evidence>
<dbReference type="InterPro" id="IPR017441">
    <property type="entry name" value="Protein_kinase_ATP_BS"/>
</dbReference>
<evidence type="ECO:0000256" key="3">
    <source>
        <dbReference type="ARBA" id="ARBA00012513"/>
    </source>
</evidence>
<organism evidence="25 26">
    <name type="scientific">Hibiscus syriacus</name>
    <name type="common">Rose of Sharon</name>
    <dbReference type="NCBI Taxonomy" id="106335"/>
    <lineage>
        <taxon>Eukaryota</taxon>
        <taxon>Viridiplantae</taxon>
        <taxon>Streptophyta</taxon>
        <taxon>Embryophyta</taxon>
        <taxon>Tracheophyta</taxon>
        <taxon>Spermatophyta</taxon>
        <taxon>Magnoliopsida</taxon>
        <taxon>eudicotyledons</taxon>
        <taxon>Gunneridae</taxon>
        <taxon>Pentapetalae</taxon>
        <taxon>rosids</taxon>
        <taxon>malvids</taxon>
        <taxon>Malvales</taxon>
        <taxon>Malvaceae</taxon>
        <taxon>Malvoideae</taxon>
        <taxon>Hibiscus</taxon>
    </lineage>
</organism>
<feature type="signal peptide" evidence="23">
    <location>
        <begin position="1"/>
        <end position="22"/>
    </location>
</feature>
<comment type="subcellular location">
    <subcellularLocation>
        <location evidence="1">Cell membrane</location>
        <topology evidence="1">Single-pass type I membrane protein</topology>
    </subcellularLocation>
</comment>
<gene>
    <name evidence="25" type="ORF">F3Y22_tig00110204pilonHSYRG00154</name>
</gene>
<dbReference type="Pfam" id="PF00560">
    <property type="entry name" value="LRR_1"/>
    <property type="match status" value="8"/>
</dbReference>
<feature type="chain" id="PRO_5025429879" description="non-specific serine/threonine protein kinase" evidence="23">
    <location>
        <begin position="23"/>
        <end position="1133"/>
    </location>
</feature>
<dbReference type="AlphaFoldDB" id="A0A6A3BA38"/>
<evidence type="ECO:0000256" key="2">
    <source>
        <dbReference type="ARBA" id="ARBA00008684"/>
    </source>
</evidence>
<keyword evidence="7" id="KW-0433">Leucine-rich repeat</keyword>
<dbReference type="CDD" id="cd14066">
    <property type="entry name" value="STKc_IRAK"/>
    <property type="match status" value="1"/>
</dbReference>
<evidence type="ECO:0000256" key="20">
    <source>
        <dbReference type="ARBA" id="ARBA00048679"/>
    </source>
</evidence>
<keyword evidence="18" id="KW-0325">Glycoprotein</keyword>
<comment type="similarity">
    <text evidence="2">Belongs to the protein kinase superfamily. Ser/Thr protein kinase family.</text>
</comment>
<feature type="binding site" evidence="21">
    <location>
        <position position="875"/>
    </location>
    <ligand>
        <name>ATP</name>
        <dbReference type="ChEBI" id="CHEBI:30616"/>
    </ligand>
</feature>
<reference evidence="25" key="1">
    <citation type="submission" date="2019-09" db="EMBL/GenBank/DDBJ databases">
        <title>Draft genome information of white flower Hibiscus syriacus.</title>
        <authorList>
            <person name="Kim Y.-M."/>
        </authorList>
    </citation>
    <scope>NUCLEOTIDE SEQUENCE [LARGE SCALE GENOMIC DNA]</scope>
    <source>
        <strain evidence="25">YM2019G1</strain>
    </source>
</reference>
<dbReference type="SMART" id="SM00369">
    <property type="entry name" value="LRR_TYP"/>
    <property type="match status" value="13"/>
</dbReference>
<dbReference type="SUPFAM" id="SSF52058">
    <property type="entry name" value="L domain-like"/>
    <property type="match status" value="2"/>
</dbReference>
<evidence type="ECO:0000256" key="13">
    <source>
        <dbReference type="ARBA" id="ARBA00022777"/>
    </source>
</evidence>
<evidence type="ECO:0000256" key="23">
    <source>
        <dbReference type="SAM" id="SignalP"/>
    </source>
</evidence>
<dbReference type="Gene3D" id="1.10.510.10">
    <property type="entry name" value="Transferase(Phosphotransferase) domain 1"/>
    <property type="match status" value="1"/>
</dbReference>
<comment type="catalytic activity">
    <reaction evidence="20">
        <text>L-seryl-[protein] + ATP = O-phospho-L-seryl-[protein] + ADP + H(+)</text>
        <dbReference type="Rhea" id="RHEA:17989"/>
        <dbReference type="Rhea" id="RHEA-COMP:9863"/>
        <dbReference type="Rhea" id="RHEA-COMP:11604"/>
        <dbReference type="ChEBI" id="CHEBI:15378"/>
        <dbReference type="ChEBI" id="CHEBI:29999"/>
        <dbReference type="ChEBI" id="CHEBI:30616"/>
        <dbReference type="ChEBI" id="CHEBI:83421"/>
        <dbReference type="ChEBI" id="CHEBI:456216"/>
        <dbReference type="EC" id="2.7.11.1"/>
    </reaction>
</comment>
<proteinExistence type="inferred from homology"/>
<evidence type="ECO:0000256" key="17">
    <source>
        <dbReference type="ARBA" id="ARBA00023170"/>
    </source>
</evidence>
<comment type="caution">
    <text evidence="25">The sequence shown here is derived from an EMBL/GenBank/DDBJ whole genome shotgun (WGS) entry which is preliminary data.</text>
</comment>
<keyword evidence="4" id="KW-1003">Cell membrane</keyword>
<dbReference type="FunFam" id="3.80.10.10:FF:000095">
    <property type="entry name" value="LRR receptor-like serine/threonine-protein kinase GSO1"/>
    <property type="match status" value="2"/>
</dbReference>
<dbReference type="Pfam" id="PF07714">
    <property type="entry name" value="PK_Tyr_Ser-Thr"/>
    <property type="match status" value="1"/>
</dbReference>
<dbReference type="InterPro" id="IPR013210">
    <property type="entry name" value="LRR_N_plant-typ"/>
</dbReference>
<keyword evidence="8" id="KW-0808">Transferase</keyword>
<dbReference type="GO" id="GO:0005524">
    <property type="term" value="F:ATP binding"/>
    <property type="evidence" value="ECO:0007669"/>
    <property type="project" value="UniProtKB-UniRule"/>
</dbReference>
<dbReference type="PROSITE" id="PS50011">
    <property type="entry name" value="PROTEIN_KINASE_DOM"/>
    <property type="match status" value="1"/>
</dbReference>
<evidence type="ECO:0000256" key="7">
    <source>
        <dbReference type="ARBA" id="ARBA00022614"/>
    </source>
</evidence>
<dbReference type="Gene3D" id="3.80.10.10">
    <property type="entry name" value="Ribonuclease Inhibitor"/>
    <property type="match status" value="3"/>
</dbReference>
<dbReference type="FunFam" id="3.30.200.20:FF:000661">
    <property type="entry name" value="Serine-threonine protein kinase plant-type"/>
    <property type="match status" value="1"/>
</dbReference>
<evidence type="ECO:0000256" key="21">
    <source>
        <dbReference type="PROSITE-ProRule" id="PRU10141"/>
    </source>
</evidence>
<dbReference type="SMART" id="SM00220">
    <property type="entry name" value="S_TKc"/>
    <property type="match status" value="1"/>
</dbReference>
<evidence type="ECO:0000256" key="11">
    <source>
        <dbReference type="ARBA" id="ARBA00022737"/>
    </source>
</evidence>
<feature type="domain" description="Protein kinase" evidence="24">
    <location>
        <begin position="847"/>
        <end position="1127"/>
    </location>
</feature>
<dbReference type="InterPro" id="IPR000719">
    <property type="entry name" value="Prot_kinase_dom"/>
</dbReference>
<evidence type="ECO:0000313" key="25">
    <source>
        <dbReference type="EMBL" id="KAE8713874.1"/>
    </source>
</evidence>
<keyword evidence="16 22" id="KW-0472">Membrane</keyword>
<keyword evidence="9 22" id="KW-0812">Transmembrane</keyword>
<keyword evidence="14 21" id="KW-0067">ATP-binding</keyword>
<evidence type="ECO:0000256" key="14">
    <source>
        <dbReference type="ARBA" id="ARBA00022840"/>
    </source>
</evidence>
<dbReference type="SUPFAM" id="SSF56112">
    <property type="entry name" value="Protein kinase-like (PK-like)"/>
    <property type="match status" value="1"/>
</dbReference>
<dbReference type="FunFam" id="3.80.10.10:FF:000627">
    <property type="entry name" value="Probable leucine-rich repeat receptor-like protein kinase At2g33170"/>
    <property type="match status" value="1"/>
</dbReference>
<feature type="transmembrane region" description="Helical" evidence="22">
    <location>
        <begin position="784"/>
        <end position="806"/>
    </location>
</feature>
<dbReference type="PROSITE" id="PS00108">
    <property type="entry name" value="PROTEIN_KINASE_ST"/>
    <property type="match status" value="1"/>
</dbReference>